<dbReference type="InterPro" id="IPR004681">
    <property type="entry name" value="TRAP_DctM"/>
</dbReference>
<comment type="function">
    <text evidence="7">Part of the tripartite ATP-independent periplasmic (TRAP) transport system.</text>
</comment>
<evidence type="ECO:0000256" key="6">
    <source>
        <dbReference type="ARBA" id="ARBA00023136"/>
    </source>
</evidence>
<keyword evidence="4 7" id="KW-0812">Transmembrane</keyword>
<dbReference type="PIRSF" id="PIRSF006066">
    <property type="entry name" value="HI0050"/>
    <property type="match status" value="1"/>
</dbReference>
<dbReference type="GO" id="GO:0005886">
    <property type="term" value="C:plasma membrane"/>
    <property type="evidence" value="ECO:0007669"/>
    <property type="project" value="UniProtKB-SubCell"/>
</dbReference>
<evidence type="ECO:0000256" key="7">
    <source>
        <dbReference type="RuleBase" id="RU369079"/>
    </source>
</evidence>
<feature type="transmembrane region" description="Helical" evidence="7">
    <location>
        <begin position="139"/>
        <end position="164"/>
    </location>
</feature>
<keyword evidence="2" id="KW-1003">Cell membrane</keyword>
<feature type="transmembrane region" description="Helical" evidence="7">
    <location>
        <begin position="212"/>
        <end position="234"/>
    </location>
</feature>
<feature type="transmembrane region" description="Helical" evidence="7">
    <location>
        <begin position="94"/>
        <end position="127"/>
    </location>
</feature>
<dbReference type="EMBL" id="FZOT01000007">
    <property type="protein sequence ID" value="SNS84498.1"/>
    <property type="molecule type" value="Genomic_DNA"/>
</dbReference>
<organism evidence="9 10">
    <name type="scientific">Noviherbaspirillum humi</name>
    <dbReference type="NCBI Taxonomy" id="1688639"/>
    <lineage>
        <taxon>Bacteria</taxon>
        <taxon>Pseudomonadati</taxon>
        <taxon>Pseudomonadota</taxon>
        <taxon>Betaproteobacteria</taxon>
        <taxon>Burkholderiales</taxon>
        <taxon>Oxalobacteraceae</taxon>
        <taxon>Noviherbaspirillum</taxon>
    </lineage>
</organism>
<feature type="transmembrane region" description="Helical" evidence="7">
    <location>
        <begin position="313"/>
        <end position="343"/>
    </location>
</feature>
<feature type="transmembrane region" description="Helical" evidence="7">
    <location>
        <begin position="355"/>
        <end position="375"/>
    </location>
</feature>
<gene>
    <name evidence="9" type="ORF">SAMN06265795_107157</name>
</gene>
<dbReference type="Proteomes" id="UP000198284">
    <property type="component" value="Unassembled WGS sequence"/>
</dbReference>
<keyword evidence="3 7" id="KW-0997">Cell inner membrane</keyword>
<feature type="transmembrane region" description="Helical" evidence="7">
    <location>
        <begin position="6"/>
        <end position="33"/>
    </location>
</feature>
<keyword evidence="10" id="KW-1185">Reference proteome</keyword>
<keyword evidence="5 7" id="KW-1133">Transmembrane helix</keyword>
<dbReference type="PANTHER" id="PTHR33362:SF4">
    <property type="entry name" value="2,3-DIKETO-L-GULONATE TRAP TRANSPORTER LARGE PERMEASE PROTEIN YIAN"/>
    <property type="match status" value="1"/>
</dbReference>
<evidence type="ECO:0000313" key="10">
    <source>
        <dbReference type="Proteomes" id="UP000198284"/>
    </source>
</evidence>
<dbReference type="GO" id="GO:0022857">
    <property type="term" value="F:transmembrane transporter activity"/>
    <property type="evidence" value="ECO:0007669"/>
    <property type="project" value="UniProtKB-UniRule"/>
</dbReference>
<evidence type="ECO:0000256" key="1">
    <source>
        <dbReference type="ARBA" id="ARBA00004429"/>
    </source>
</evidence>
<dbReference type="OrthoDB" id="9777699at2"/>
<evidence type="ECO:0000256" key="2">
    <source>
        <dbReference type="ARBA" id="ARBA00022475"/>
    </source>
</evidence>
<evidence type="ECO:0000256" key="5">
    <source>
        <dbReference type="ARBA" id="ARBA00022989"/>
    </source>
</evidence>
<proteinExistence type="inferred from homology"/>
<accession>A0A239HTS1</accession>
<evidence type="ECO:0000313" key="9">
    <source>
        <dbReference type="EMBL" id="SNS84498.1"/>
    </source>
</evidence>
<reference evidence="9 10" key="1">
    <citation type="submission" date="2017-06" db="EMBL/GenBank/DDBJ databases">
        <authorList>
            <person name="Kim H.J."/>
            <person name="Triplett B.A."/>
        </authorList>
    </citation>
    <scope>NUCLEOTIDE SEQUENCE [LARGE SCALE GENOMIC DNA]</scope>
    <source>
        <strain evidence="9 10">U15</strain>
    </source>
</reference>
<dbReference type="Pfam" id="PF06808">
    <property type="entry name" value="DctM"/>
    <property type="match status" value="1"/>
</dbReference>
<feature type="domain" description="TRAP C4-dicarboxylate transport system permease DctM subunit" evidence="8">
    <location>
        <begin position="7"/>
        <end position="415"/>
    </location>
</feature>
<feature type="transmembrane region" description="Helical" evidence="7">
    <location>
        <begin position="170"/>
        <end position="191"/>
    </location>
</feature>
<feature type="transmembrane region" description="Helical" evidence="7">
    <location>
        <begin position="264"/>
        <end position="293"/>
    </location>
</feature>
<comment type="similarity">
    <text evidence="7">Belongs to the TRAP transporter large permease family.</text>
</comment>
<evidence type="ECO:0000256" key="3">
    <source>
        <dbReference type="ARBA" id="ARBA00022519"/>
    </source>
</evidence>
<feature type="transmembrane region" description="Helical" evidence="7">
    <location>
        <begin position="54"/>
        <end position="74"/>
    </location>
</feature>
<evidence type="ECO:0000259" key="8">
    <source>
        <dbReference type="Pfam" id="PF06808"/>
    </source>
</evidence>
<feature type="transmembrane region" description="Helical" evidence="7">
    <location>
        <begin position="395"/>
        <end position="419"/>
    </location>
</feature>
<evidence type="ECO:0000256" key="4">
    <source>
        <dbReference type="ARBA" id="ARBA00022692"/>
    </source>
</evidence>
<name>A0A239HTS1_9BURK</name>
<dbReference type="PANTHER" id="PTHR33362">
    <property type="entry name" value="SIALIC ACID TRAP TRANSPORTER PERMEASE PROTEIN SIAT-RELATED"/>
    <property type="match status" value="1"/>
</dbReference>
<comment type="subunit">
    <text evidence="7">The complex comprises the extracytoplasmic solute receptor protein and the two transmembrane proteins.</text>
</comment>
<dbReference type="NCBIfam" id="TIGR00786">
    <property type="entry name" value="dctM"/>
    <property type="match status" value="1"/>
</dbReference>
<dbReference type="RefSeq" id="WP_089399740.1">
    <property type="nucleotide sequence ID" value="NZ_FZOT01000007.1"/>
</dbReference>
<protein>
    <recommendedName>
        <fullName evidence="7">TRAP transporter large permease protein</fullName>
    </recommendedName>
</protein>
<keyword evidence="7" id="KW-0813">Transport</keyword>
<comment type="subcellular location">
    <subcellularLocation>
        <location evidence="1 7">Cell inner membrane</location>
        <topology evidence="1 7">Multi-pass membrane protein</topology>
    </subcellularLocation>
</comment>
<keyword evidence="6 7" id="KW-0472">Membrane</keyword>
<feature type="transmembrane region" description="Helical" evidence="7">
    <location>
        <begin position="240"/>
        <end position="257"/>
    </location>
</feature>
<dbReference type="InterPro" id="IPR010656">
    <property type="entry name" value="DctM"/>
</dbReference>
<dbReference type="AlphaFoldDB" id="A0A239HTS1"/>
<sequence length="426" mass="44792">MTVGIFLGSLLGAMAIGIPIAYALLASGVALMWHLDLFDAQILAQNVINGADSFPLLAVPFFMLAGEIMNVGGLSARIVKFALSLVGHIKGGLGYVTILAACLLSALSGSAVADAAALTALLLPMMVKAGHDKSRAGGLIAAAGIIGPVIPPSIGFVIFGVAANVSISKLFLAGIVPGLLIGAALWLTWWLQVKRENITPPPRKSMAEVMESFRSCIWALLLPVIILVGLRFGIFTPTESAVIAAVYALFVSVVIYREMKLSQLYGVFVAAAKTTSVVMFLVAAAMVSAWLITVADLPSKMIDMLEPFMGNPTLLMIAIMILVMIVGTAMDMTPTILVLTPVLMPVVKAAGIDPVYFGVLFIINNSIGLITPPVGTVLSTVAGVGRMKMDEVTKGVIPFMIAEFIIMFAMVLFPSLVTVPAKWFAG</sequence>